<reference evidence="1 2" key="1">
    <citation type="submission" date="2018-11" db="EMBL/GenBank/DDBJ databases">
        <authorList>
            <consortium name="Pathogen Informatics"/>
        </authorList>
    </citation>
    <scope>NUCLEOTIDE SEQUENCE [LARGE SCALE GENOMIC DNA]</scope>
</reference>
<dbReference type="OrthoDB" id="1696305at2759"/>
<dbReference type="Proteomes" id="UP000281553">
    <property type="component" value="Unassembled WGS sequence"/>
</dbReference>
<evidence type="ECO:0000313" key="1">
    <source>
        <dbReference type="EMBL" id="VDN15309.1"/>
    </source>
</evidence>
<gene>
    <name evidence="1" type="ORF">DILT_LOCUS11140</name>
</gene>
<dbReference type="EMBL" id="UYRU01062080">
    <property type="protein sequence ID" value="VDN15309.1"/>
    <property type="molecule type" value="Genomic_DNA"/>
</dbReference>
<organism evidence="1 2">
    <name type="scientific">Dibothriocephalus latus</name>
    <name type="common">Fish tapeworm</name>
    <name type="synonym">Diphyllobothrium latum</name>
    <dbReference type="NCBI Taxonomy" id="60516"/>
    <lineage>
        <taxon>Eukaryota</taxon>
        <taxon>Metazoa</taxon>
        <taxon>Spiralia</taxon>
        <taxon>Lophotrochozoa</taxon>
        <taxon>Platyhelminthes</taxon>
        <taxon>Cestoda</taxon>
        <taxon>Eucestoda</taxon>
        <taxon>Diphyllobothriidea</taxon>
        <taxon>Diphyllobothriidae</taxon>
        <taxon>Dibothriocephalus</taxon>
    </lineage>
</organism>
<proteinExistence type="predicted"/>
<evidence type="ECO:0000313" key="2">
    <source>
        <dbReference type="Proteomes" id="UP000281553"/>
    </source>
</evidence>
<protein>
    <submittedName>
        <fullName evidence="1">Uncharacterized protein</fullName>
    </submittedName>
</protein>
<sequence>MTTHTRLPVHIVETSEVESYLQDYAQYLGPGPPTEPNQTDTPVPALSSMEIAPIEPSNLDASHIPTFSGWVSVAGKQTIANKESSPSESPTKEEGLIRLMAWTPGGLGISLRKPPLLPYAIRRRGSRLMYLREYSGTNTEASSFEDPK</sequence>
<accession>A0A3P7P492</accession>
<dbReference type="AlphaFoldDB" id="A0A3P7P492"/>
<keyword evidence="2" id="KW-1185">Reference proteome</keyword>
<name>A0A3P7P492_DIBLA</name>